<gene>
    <name evidence="5" type="ORF">AU210_008657</name>
</gene>
<dbReference type="PANTHER" id="PTHR37534:SF49">
    <property type="entry name" value="LYSINE BIOSYNTHESIS REGULATORY PROTEIN LYS14"/>
    <property type="match status" value="1"/>
</dbReference>
<evidence type="ECO:0000313" key="5">
    <source>
        <dbReference type="EMBL" id="PCD36105.1"/>
    </source>
</evidence>
<dbReference type="GO" id="GO:0000976">
    <property type="term" value="F:transcription cis-regulatory region binding"/>
    <property type="evidence" value="ECO:0007669"/>
    <property type="project" value="TreeGrafter"/>
</dbReference>
<evidence type="ECO:0000256" key="3">
    <source>
        <dbReference type="SAM" id="MobiDB-lite"/>
    </source>
</evidence>
<evidence type="ECO:0000313" key="6">
    <source>
        <dbReference type="Proteomes" id="UP000219602"/>
    </source>
</evidence>
<dbReference type="GO" id="GO:0005634">
    <property type="term" value="C:nucleus"/>
    <property type="evidence" value="ECO:0007669"/>
    <property type="project" value="UniProtKB-SubCell"/>
</dbReference>
<dbReference type="EMBL" id="MABQ02000005">
    <property type="protein sequence ID" value="PCD36105.1"/>
    <property type="molecule type" value="Genomic_DNA"/>
</dbReference>
<accession>A0A2H3H0A3</accession>
<dbReference type="InterPro" id="IPR036864">
    <property type="entry name" value="Zn2-C6_fun-type_DNA-bd_sf"/>
</dbReference>
<dbReference type="InterPro" id="IPR001138">
    <property type="entry name" value="Zn2Cys6_DnaBD"/>
</dbReference>
<evidence type="ECO:0000256" key="1">
    <source>
        <dbReference type="ARBA" id="ARBA00004123"/>
    </source>
</evidence>
<organism evidence="5 6">
    <name type="scientific">Fusarium oxysporum f. sp. radicis-cucumerinum</name>
    <dbReference type="NCBI Taxonomy" id="327505"/>
    <lineage>
        <taxon>Eukaryota</taxon>
        <taxon>Fungi</taxon>
        <taxon>Dikarya</taxon>
        <taxon>Ascomycota</taxon>
        <taxon>Pezizomycotina</taxon>
        <taxon>Sordariomycetes</taxon>
        <taxon>Hypocreomycetidae</taxon>
        <taxon>Hypocreales</taxon>
        <taxon>Nectriaceae</taxon>
        <taxon>Fusarium</taxon>
        <taxon>Fusarium oxysporum species complex</taxon>
    </lineage>
</organism>
<evidence type="ECO:0000259" key="4">
    <source>
        <dbReference type="PROSITE" id="PS50048"/>
    </source>
</evidence>
<proteinExistence type="predicted"/>
<comment type="subcellular location">
    <subcellularLocation>
        <location evidence="1">Nucleus</location>
    </subcellularLocation>
</comment>
<dbReference type="SUPFAM" id="SSF57701">
    <property type="entry name" value="Zn2/Cys6 DNA-binding domain"/>
    <property type="match status" value="1"/>
</dbReference>
<protein>
    <recommendedName>
        <fullName evidence="4">Zn(2)-C6 fungal-type domain-containing protein</fullName>
    </recommendedName>
</protein>
<dbReference type="SMART" id="SM00066">
    <property type="entry name" value="GAL4"/>
    <property type="match status" value="1"/>
</dbReference>
<comment type="caution">
    <text evidence="5">The sequence shown here is derived from an EMBL/GenBank/DDBJ whole genome shotgun (WGS) entry which is preliminary data.</text>
</comment>
<dbReference type="Pfam" id="PF00172">
    <property type="entry name" value="Zn_clus"/>
    <property type="match status" value="1"/>
</dbReference>
<dbReference type="Pfam" id="PF11951">
    <property type="entry name" value="Fungal_trans_2"/>
    <property type="match status" value="1"/>
</dbReference>
<keyword evidence="2" id="KW-0539">Nucleus</keyword>
<dbReference type="PANTHER" id="PTHR37534">
    <property type="entry name" value="TRANSCRIPTIONAL ACTIVATOR PROTEIN UGA3"/>
    <property type="match status" value="1"/>
</dbReference>
<feature type="region of interest" description="Disordered" evidence="3">
    <location>
        <begin position="143"/>
        <end position="186"/>
    </location>
</feature>
<dbReference type="GO" id="GO:0045944">
    <property type="term" value="P:positive regulation of transcription by RNA polymerase II"/>
    <property type="evidence" value="ECO:0007669"/>
    <property type="project" value="TreeGrafter"/>
</dbReference>
<dbReference type="Gene3D" id="4.10.240.10">
    <property type="entry name" value="Zn(2)-C6 fungal-type DNA-binding domain"/>
    <property type="match status" value="1"/>
</dbReference>
<feature type="domain" description="Zn(2)-C6 fungal-type" evidence="4">
    <location>
        <begin position="60"/>
        <end position="88"/>
    </location>
</feature>
<sequence length="614" mass="68726">MYPLPSSHIAVLRKGERVASLPVVTLSSLHNTLLEKPSQIRRSVYLKKCLLTFQLITEPACGTCRKKSRKCDRKRPICDRCRTRGLHCEGYPPRFQFREILTTREGQQRSEVTLSNDPLPLSTIMGLAESVLELPAVPETTFRATPSVDHSATESLDNSLPESAEDLPQDSSVSNHSSASSPISIQPPATRVSVASPLMVVPQLQNEVIANQPIIEYFERTLSQHLMIQAQGVDNPFQKHLLPLAYQHQGILHALLGLSVCHMHVSGNESSQYFVATSFRYRLSALHSLGSLLQKEEVSSLEPLEAEYILAMVLLLVLHDVCETGVSSHGAHLTGVSFLCNRMACPLDSSRRSKAGIFFLSALAWLDMLRGFSGAEKLSYSQDVRRCVRDHGSLSLHTLVGCPPNLFYEISRVLAAGKANLMGDLPLEQFKQVLDEAERFFRSWDPEQVIYPTRHEEWKHVAEAYRHACLLRVMRFPDPFAISCDDPRIKVSVSAILDVGASVPRDSVFYKRLLFPMFLAGADTLSPHQMHYANWCISGIKHATGFQHPALTKVLARVWDERQTSPRSLTSVSWMEFVSFPVLCAAYIGHTLFTSLDSKNANTDIWLRRRVPSC</sequence>
<dbReference type="InterPro" id="IPR021858">
    <property type="entry name" value="Fun_TF"/>
</dbReference>
<dbReference type="CDD" id="cd00067">
    <property type="entry name" value="GAL4"/>
    <property type="match status" value="1"/>
</dbReference>
<reference evidence="5 6" key="2">
    <citation type="journal article" date="2017" name="Sci. Rep.">
        <title>A mobile pathogenicity chromosome in Fusarium oxysporum for infection of multiple cucurbit species.</title>
        <authorList>
            <person name="van Dam P."/>
            <person name="Fokkens L."/>
            <person name="Ayukawa Y."/>
            <person name="van der Gragt M."/>
            <person name="Ter Horst A."/>
            <person name="Brankovics B."/>
            <person name="Houterman P.M."/>
            <person name="Arie T."/>
            <person name="Rep M."/>
        </authorList>
    </citation>
    <scope>NUCLEOTIDE SEQUENCE [LARGE SCALE GENOMIC DNA]</scope>
    <source>
        <strain evidence="5 6">Forc016</strain>
    </source>
</reference>
<dbReference type="AlphaFoldDB" id="A0A2H3H0A3"/>
<feature type="compositionally biased region" description="Polar residues" evidence="3">
    <location>
        <begin position="143"/>
        <end position="161"/>
    </location>
</feature>
<dbReference type="PROSITE" id="PS50048">
    <property type="entry name" value="ZN2_CY6_FUNGAL_2"/>
    <property type="match status" value="1"/>
</dbReference>
<dbReference type="STRING" id="327505.A0A2H3H0A3"/>
<reference evidence="5 6" key="1">
    <citation type="journal article" date="2016" name="Environ. Microbiol.">
        <title>Effector profiles distinguish formae speciales of Fusarium oxysporum.</title>
        <authorList>
            <person name="van Dam P."/>
            <person name="Fokkens L."/>
            <person name="Schmidt S.M."/>
            <person name="Linmans J.H."/>
            <person name="Kistler H.C."/>
            <person name="Ma L.J."/>
            <person name="Rep M."/>
        </authorList>
    </citation>
    <scope>NUCLEOTIDE SEQUENCE [LARGE SCALE GENOMIC DNA]</scope>
    <source>
        <strain evidence="5 6">Forc016</strain>
    </source>
</reference>
<dbReference type="GO" id="GO:0000981">
    <property type="term" value="F:DNA-binding transcription factor activity, RNA polymerase II-specific"/>
    <property type="evidence" value="ECO:0007669"/>
    <property type="project" value="InterPro"/>
</dbReference>
<name>A0A2H3H0A3_FUSOX</name>
<feature type="compositionally biased region" description="Low complexity" evidence="3">
    <location>
        <begin position="171"/>
        <end position="184"/>
    </location>
</feature>
<dbReference type="Proteomes" id="UP000219602">
    <property type="component" value="Chromosome 7"/>
</dbReference>
<evidence type="ECO:0000256" key="2">
    <source>
        <dbReference type="ARBA" id="ARBA00023242"/>
    </source>
</evidence>
<dbReference type="GO" id="GO:0008270">
    <property type="term" value="F:zinc ion binding"/>
    <property type="evidence" value="ECO:0007669"/>
    <property type="project" value="InterPro"/>
</dbReference>